<dbReference type="Gene3D" id="1.10.10.60">
    <property type="entry name" value="Homeodomain-like"/>
    <property type="match status" value="1"/>
</dbReference>
<dbReference type="PANTHER" id="PTHR19303:SF57">
    <property type="entry name" value="HTH CENPB-TYPE DOMAIN-CONTAINING PROTEIN"/>
    <property type="match status" value="1"/>
</dbReference>
<reference evidence="4" key="2">
    <citation type="submission" date="2019-06" db="EMBL/GenBank/DDBJ databases">
        <title>Genomics analysis of Aphanomyces spp. identifies a new class of oomycete effector associated with host adaptation.</title>
        <authorList>
            <person name="Gaulin E."/>
        </authorList>
    </citation>
    <scope>NUCLEOTIDE SEQUENCE</scope>
    <source>
        <strain evidence="4">CBS 578.67</strain>
    </source>
</reference>
<keyword evidence="6" id="KW-1185">Reference proteome</keyword>
<feature type="region of interest" description="Disordered" evidence="2">
    <location>
        <begin position="1"/>
        <end position="23"/>
    </location>
</feature>
<dbReference type="SMART" id="SM00674">
    <property type="entry name" value="CENPB"/>
    <property type="match status" value="1"/>
</dbReference>
<dbReference type="PANTHER" id="PTHR19303">
    <property type="entry name" value="TRANSPOSON"/>
    <property type="match status" value="1"/>
</dbReference>
<dbReference type="InterPro" id="IPR004875">
    <property type="entry name" value="DDE_SF_endonuclease_dom"/>
</dbReference>
<name>A0A485K622_9STRA</name>
<reference evidence="5 6" key="1">
    <citation type="submission" date="2019-03" db="EMBL/GenBank/DDBJ databases">
        <authorList>
            <person name="Gaulin E."/>
            <person name="Dumas B."/>
        </authorList>
    </citation>
    <scope>NUCLEOTIDE SEQUENCE [LARGE SCALE GENOMIC DNA]</scope>
    <source>
        <strain evidence="5">CBS 568.67</strain>
    </source>
</reference>
<dbReference type="InterPro" id="IPR009057">
    <property type="entry name" value="Homeodomain-like_sf"/>
</dbReference>
<proteinExistence type="predicted"/>
<accession>A0A485K622</accession>
<dbReference type="SUPFAM" id="SSF46689">
    <property type="entry name" value="Homeodomain-like"/>
    <property type="match status" value="1"/>
</dbReference>
<dbReference type="EMBL" id="VJMH01000159">
    <property type="protein sequence ID" value="KAF0718325.1"/>
    <property type="molecule type" value="Genomic_DNA"/>
</dbReference>
<gene>
    <name evidence="5" type="primary">Aste57867_1761</name>
    <name evidence="4" type="ORF">As57867_001759</name>
    <name evidence="5" type="ORF">ASTE57867_1761</name>
</gene>
<protein>
    <submittedName>
        <fullName evidence="5">Aste57867_1761 protein</fullName>
    </submittedName>
</protein>
<dbReference type="PROSITE" id="PS51253">
    <property type="entry name" value="HTH_CENPB"/>
    <property type="match status" value="1"/>
</dbReference>
<evidence type="ECO:0000256" key="1">
    <source>
        <dbReference type="ARBA" id="ARBA00023125"/>
    </source>
</evidence>
<dbReference type="InterPro" id="IPR006600">
    <property type="entry name" value="HTH_CenpB_DNA-bd_dom"/>
</dbReference>
<organism evidence="5 6">
    <name type="scientific">Aphanomyces stellatus</name>
    <dbReference type="NCBI Taxonomy" id="120398"/>
    <lineage>
        <taxon>Eukaryota</taxon>
        <taxon>Sar</taxon>
        <taxon>Stramenopiles</taxon>
        <taxon>Oomycota</taxon>
        <taxon>Saprolegniomycetes</taxon>
        <taxon>Saprolegniales</taxon>
        <taxon>Verrucalvaceae</taxon>
        <taxon>Aphanomyces</taxon>
    </lineage>
</organism>
<dbReference type="Pfam" id="PF03184">
    <property type="entry name" value="DDE_1"/>
    <property type="match status" value="1"/>
</dbReference>
<dbReference type="AlphaFoldDB" id="A0A485K622"/>
<evidence type="ECO:0000256" key="2">
    <source>
        <dbReference type="SAM" id="MobiDB-lite"/>
    </source>
</evidence>
<sequence>MEDRTCMESSTTTRGRPALTRGSKKAKKLFKNVHVTYTKKLETIECFDTNGIAVTMARHFGHLTGTRRESARKKIYKWLELRQHIQEMATNKHTSNHKCSRALCMATTLPHEAEEQLARWVSSMRKDGVPVTPQMLQIMGLEAATDLGLDDVFQASRAWMMGFLNRFNLSLRARTRVGQDTQEDGQEVLANFSRRVQAVVEEHNIDVIYNADQTGVNYEYLPTKTISGRGDKTVWIKCGGKTKDRATAMVLADSTGKKYPLVIVLKTTSSKIKEVVQQNLSQRQGFGKLVWKEVEPLQDMFNCRVFGNPSAWWNASISVEFLKFHFEDRPDRATKKVLLLWDDFSAHFTDVVLKCAAELNVVLEKVPPRFTWICQPADVAWIRPMKSRLRSFWIDMIKRQVRTHKSDQVTFKLIAPLRSTIVQRVTQVWDDLPRSTILNGFGKCKLIDRIAEVDDVENHPLDDTCWPSFLLDEE</sequence>
<keyword evidence="1" id="KW-0238">DNA-binding</keyword>
<evidence type="ECO:0000313" key="4">
    <source>
        <dbReference type="EMBL" id="KAF0718325.1"/>
    </source>
</evidence>
<dbReference type="GO" id="GO:0003677">
    <property type="term" value="F:DNA binding"/>
    <property type="evidence" value="ECO:0007669"/>
    <property type="project" value="UniProtKB-KW"/>
</dbReference>
<dbReference type="InterPro" id="IPR050863">
    <property type="entry name" value="CenT-Element_Derived"/>
</dbReference>
<evidence type="ECO:0000313" key="5">
    <source>
        <dbReference type="EMBL" id="VFT78970.1"/>
    </source>
</evidence>
<evidence type="ECO:0000259" key="3">
    <source>
        <dbReference type="PROSITE" id="PS51253"/>
    </source>
</evidence>
<dbReference type="EMBL" id="CAADRA010000159">
    <property type="protein sequence ID" value="VFT78970.1"/>
    <property type="molecule type" value="Genomic_DNA"/>
</dbReference>
<dbReference type="GO" id="GO:0005634">
    <property type="term" value="C:nucleus"/>
    <property type="evidence" value="ECO:0007669"/>
    <property type="project" value="TreeGrafter"/>
</dbReference>
<dbReference type="Proteomes" id="UP000332933">
    <property type="component" value="Unassembled WGS sequence"/>
</dbReference>
<feature type="domain" description="HTH CENPB-type" evidence="3">
    <location>
        <begin position="101"/>
        <end position="173"/>
    </location>
</feature>
<dbReference type="Pfam" id="PF03221">
    <property type="entry name" value="HTH_Tnp_Tc5"/>
    <property type="match status" value="1"/>
</dbReference>
<dbReference type="OrthoDB" id="120591at2759"/>
<evidence type="ECO:0000313" key="6">
    <source>
        <dbReference type="Proteomes" id="UP000332933"/>
    </source>
</evidence>